<dbReference type="InterPro" id="IPR037522">
    <property type="entry name" value="HD_GYP_dom"/>
</dbReference>
<evidence type="ECO:0000313" key="3">
    <source>
        <dbReference type="EMBL" id="ABP34382.1"/>
    </source>
</evidence>
<dbReference type="KEGG" id="pnu:Pnuc_1166"/>
<dbReference type="InterPro" id="IPR003607">
    <property type="entry name" value="HD/PDEase_dom"/>
</dbReference>
<dbReference type="AlphaFoldDB" id="A4SY18"/>
<proteinExistence type="predicted"/>
<keyword evidence="4" id="KW-1185">Reference proteome</keyword>
<keyword evidence="1" id="KW-0812">Transmembrane</keyword>
<feature type="transmembrane region" description="Helical" evidence="1">
    <location>
        <begin position="24"/>
        <end position="43"/>
    </location>
</feature>
<feature type="domain" description="HD-GYP" evidence="2">
    <location>
        <begin position="183"/>
        <end position="394"/>
    </location>
</feature>
<keyword evidence="1" id="KW-0472">Membrane</keyword>
<evidence type="ECO:0000313" key="4">
    <source>
        <dbReference type="Proteomes" id="UP000000231"/>
    </source>
</evidence>
<gene>
    <name evidence="3" type="ordered locus">Pnuc_1166</name>
</gene>
<feature type="transmembrane region" description="Helical" evidence="1">
    <location>
        <begin position="81"/>
        <end position="99"/>
    </location>
</feature>
<evidence type="ECO:0000256" key="1">
    <source>
        <dbReference type="SAM" id="Phobius"/>
    </source>
</evidence>
<dbReference type="SUPFAM" id="SSF109604">
    <property type="entry name" value="HD-domain/PDEase-like"/>
    <property type="match status" value="1"/>
</dbReference>
<dbReference type="PANTHER" id="PTHR45228">
    <property type="entry name" value="CYCLIC DI-GMP PHOSPHODIESTERASE TM_0186-RELATED"/>
    <property type="match status" value="1"/>
</dbReference>
<dbReference type="Gene3D" id="1.10.3210.10">
    <property type="entry name" value="Hypothetical protein af1432"/>
    <property type="match status" value="1"/>
</dbReference>
<organism evidence="3 4">
    <name type="scientific">Polynucleobacter asymbioticus (strain DSM 18221 / CIP 109841 / QLW-P1DMWA-1)</name>
    <name type="common">Polynucleobacter necessarius subsp. asymbioticus</name>
    <dbReference type="NCBI Taxonomy" id="312153"/>
    <lineage>
        <taxon>Bacteria</taxon>
        <taxon>Pseudomonadati</taxon>
        <taxon>Pseudomonadota</taxon>
        <taxon>Betaproteobacteria</taxon>
        <taxon>Burkholderiales</taxon>
        <taxon>Burkholderiaceae</taxon>
        <taxon>Polynucleobacter</taxon>
    </lineage>
</organism>
<accession>A4SY18</accession>
<keyword evidence="1" id="KW-1133">Transmembrane helix</keyword>
<evidence type="ECO:0000259" key="2">
    <source>
        <dbReference type="PROSITE" id="PS51832"/>
    </source>
</evidence>
<reference evidence="3 4" key="1">
    <citation type="journal article" date="2012" name="Stand. Genomic Sci.">
        <title>Complete genome sequence of Polynucleobacter necessarius subsp. asymbioticus type strain (QLW-P1DMWA-1(T)).</title>
        <authorList>
            <person name="Meincke L."/>
            <person name="Copeland A."/>
            <person name="Lapidus A."/>
            <person name="Lucas S."/>
            <person name="Berry K.W."/>
            <person name="Del Rio T.G."/>
            <person name="Hammon N."/>
            <person name="Dalin E."/>
            <person name="Tice H."/>
            <person name="Pitluck S."/>
            <person name="Richardson P."/>
            <person name="Bruce D."/>
            <person name="Goodwin L."/>
            <person name="Han C."/>
            <person name="Tapia R."/>
            <person name="Detter J.C."/>
            <person name="Schmutz J."/>
            <person name="Brettin T."/>
            <person name="Larimer F."/>
            <person name="Land M."/>
            <person name="Hauser L."/>
            <person name="Kyrpides N.C."/>
            <person name="Ivanova N."/>
            <person name="Goker M."/>
            <person name="Woyke T."/>
            <person name="Wu Q.L."/>
            <person name="Pockl M."/>
            <person name="Hahn M.W."/>
            <person name="Klenk H.P."/>
        </authorList>
    </citation>
    <scope>NUCLEOTIDE SEQUENCE [LARGE SCALE GENOMIC DNA]</scope>
    <source>
        <strain evidence="4">DSM 18221 / CIP 109841 / QLW-P1DMWA-1</strain>
    </source>
</reference>
<dbReference type="SMART" id="SM00471">
    <property type="entry name" value="HDc"/>
    <property type="match status" value="1"/>
</dbReference>
<dbReference type="InterPro" id="IPR052020">
    <property type="entry name" value="Cyclic_di-GMP/3'3'-cGAMP_PDE"/>
</dbReference>
<protein>
    <submittedName>
        <fullName evidence="3">Metal dependent phosphohydrolase</fullName>
    </submittedName>
</protein>
<keyword evidence="3" id="KW-0378">Hydrolase</keyword>
<dbReference type="EMBL" id="CP000655">
    <property type="protein sequence ID" value="ABP34382.1"/>
    <property type="molecule type" value="Genomic_DNA"/>
</dbReference>
<feature type="transmembrane region" description="Helical" evidence="1">
    <location>
        <begin position="150"/>
        <end position="172"/>
    </location>
</feature>
<dbReference type="Proteomes" id="UP000000231">
    <property type="component" value="Chromosome"/>
</dbReference>
<dbReference type="eggNOG" id="COG3437">
    <property type="taxonomic scope" value="Bacteria"/>
</dbReference>
<dbReference type="PROSITE" id="PS51832">
    <property type="entry name" value="HD_GYP"/>
    <property type="match status" value="1"/>
</dbReference>
<dbReference type="GO" id="GO:0008081">
    <property type="term" value="F:phosphoric diester hydrolase activity"/>
    <property type="evidence" value="ECO:0007669"/>
    <property type="project" value="UniProtKB-ARBA"/>
</dbReference>
<name>A4SY18_POLAQ</name>
<dbReference type="PANTHER" id="PTHR45228:SF5">
    <property type="entry name" value="CYCLIC DI-GMP PHOSPHODIESTERASE VC_1348-RELATED"/>
    <property type="match status" value="1"/>
</dbReference>
<dbReference type="CDD" id="cd00077">
    <property type="entry name" value="HDc"/>
    <property type="match status" value="1"/>
</dbReference>
<dbReference type="Pfam" id="PF13487">
    <property type="entry name" value="HD_5"/>
    <property type="match status" value="1"/>
</dbReference>
<feature type="transmembrane region" description="Helical" evidence="1">
    <location>
        <begin position="55"/>
        <end position="75"/>
    </location>
</feature>
<sequence length="396" mass="44114">MGLSLLALSMLCYFAAPWGGRVVLAVANLSLIAGMANISLLFSYWNGSLKQTSKLAAGIIVVSTSIAYIYLLRVGETHERIHLMNIVLGLFCIWQIAVLSQLVKKDDAYQIKLLLGVELFQLGTRITRSLLAFSEDNHPGTLYLEDGWAFALRIGAILSIATICSLITNYYLEKLWHEYRKSSHAIEDVMLNSLNALSMVRDNETGNHILRTKNYVRALAERLHSCGIYIDELSTKTIEDIVKAAPLHDIGKVGIPDEILKKPGKLSDEEWVTMKTHTNLGRDVLNSAKQKDARNTHVLDAAIQIAGGHHECWDGSGYPLGLKGPEIPLAARLMSLADTYDALVNERVYKGKWSHEEACSEIARLKGVRFDPRIVEAFIQEKDNFLRISEMYGDSA</sequence>
<dbReference type="HOGENOM" id="CLU_000445_92_0_4"/>